<reference evidence="2 3" key="1">
    <citation type="journal article" date="2020" name="Nat. Commun.">
        <title>Genome of Tripterygium wilfordii and identification of cytochrome P450 involved in triptolide biosynthesis.</title>
        <authorList>
            <person name="Tu L."/>
            <person name="Su P."/>
            <person name="Zhang Z."/>
            <person name="Gao L."/>
            <person name="Wang J."/>
            <person name="Hu T."/>
            <person name="Zhou J."/>
            <person name="Zhang Y."/>
            <person name="Zhao Y."/>
            <person name="Liu Y."/>
            <person name="Song Y."/>
            <person name="Tong Y."/>
            <person name="Lu Y."/>
            <person name="Yang J."/>
            <person name="Xu C."/>
            <person name="Jia M."/>
            <person name="Peters R.J."/>
            <person name="Huang L."/>
            <person name="Gao W."/>
        </authorList>
    </citation>
    <scope>NUCLEOTIDE SEQUENCE [LARGE SCALE GENOMIC DNA]</scope>
    <source>
        <strain evidence="3">cv. XIE 37</strain>
        <tissue evidence="2">Leaf</tissue>
    </source>
</reference>
<evidence type="ECO:0000313" key="2">
    <source>
        <dbReference type="EMBL" id="KAF5744187.1"/>
    </source>
</evidence>
<comment type="caution">
    <text evidence="2">The sequence shown here is derived from an EMBL/GenBank/DDBJ whole genome shotgun (WGS) entry which is preliminary data.</text>
</comment>
<organism evidence="2 3">
    <name type="scientific">Tripterygium wilfordii</name>
    <name type="common">Thunder God vine</name>
    <dbReference type="NCBI Taxonomy" id="458696"/>
    <lineage>
        <taxon>Eukaryota</taxon>
        <taxon>Viridiplantae</taxon>
        <taxon>Streptophyta</taxon>
        <taxon>Embryophyta</taxon>
        <taxon>Tracheophyta</taxon>
        <taxon>Spermatophyta</taxon>
        <taxon>Magnoliopsida</taxon>
        <taxon>eudicotyledons</taxon>
        <taxon>Gunneridae</taxon>
        <taxon>Pentapetalae</taxon>
        <taxon>rosids</taxon>
        <taxon>fabids</taxon>
        <taxon>Celastrales</taxon>
        <taxon>Celastraceae</taxon>
        <taxon>Tripterygium</taxon>
    </lineage>
</organism>
<gene>
    <name evidence="2" type="ORF">HS088_TW08G00783</name>
</gene>
<sequence length="195" mass="21173">MSMEKKRSSSRPNDGCGKIFRAVTPCCHHNDSPHRSSPTRTQVPLAADTVDPAKAAGKHGNILPAEVAAANMENKPPPSVHKALKTDSPNRRPKAQISGEVNKHEGKKIGSRSHSDSHIEDRFTDYINRAKVKIRTTSNAGEAAKVIDKRHSTTKVDKTSEATKADKTFSEYINRAKLKIRAMSGSGGGKHDSSK</sequence>
<protein>
    <submittedName>
        <fullName evidence="2">Uncharacterized protein</fullName>
    </submittedName>
</protein>
<evidence type="ECO:0000313" key="3">
    <source>
        <dbReference type="Proteomes" id="UP000593562"/>
    </source>
</evidence>
<dbReference type="EMBL" id="JAAARO010000008">
    <property type="protein sequence ID" value="KAF5744187.1"/>
    <property type="molecule type" value="Genomic_DNA"/>
</dbReference>
<dbReference type="InParanoid" id="A0A7J7DCW2"/>
<dbReference type="PANTHER" id="PTHR36746">
    <property type="entry name" value="BNAC04G51760D PROTEIN"/>
    <property type="match status" value="1"/>
</dbReference>
<accession>A0A7J7DCW2</accession>
<feature type="region of interest" description="Disordered" evidence="1">
    <location>
        <begin position="1"/>
        <end position="20"/>
    </location>
</feature>
<dbReference type="PANTHER" id="PTHR36746:SF3">
    <property type="entry name" value="DUF4005 DOMAIN-CONTAINING PROTEIN"/>
    <property type="match status" value="1"/>
</dbReference>
<dbReference type="Proteomes" id="UP000593562">
    <property type="component" value="Unassembled WGS sequence"/>
</dbReference>
<feature type="region of interest" description="Disordered" evidence="1">
    <location>
        <begin position="64"/>
        <end position="122"/>
    </location>
</feature>
<name>A0A7J7DCW2_TRIWF</name>
<proteinExistence type="predicted"/>
<keyword evidence="3" id="KW-1185">Reference proteome</keyword>
<dbReference type="AlphaFoldDB" id="A0A7J7DCW2"/>
<evidence type="ECO:0000256" key="1">
    <source>
        <dbReference type="SAM" id="MobiDB-lite"/>
    </source>
</evidence>
<feature type="compositionally biased region" description="Basic and acidic residues" evidence="1">
    <location>
        <begin position="101"/>
        <end position="122"/>
    </location>
</feature>